<name>A0A2S6IHY5_9ACTN</name>
<feature type="region of interest" description="Disordered" evidence="1">
    <location>
        <begin position="1"/>
        <end position="47"/>
    </location>
</feature>
<evidence type="ECO:0000256" key="1">
    <source>
        <dbReference type="SAM" id="MobiDB-lite"/>
    </source>
</evidence>
<sequence length="164" mass="17151">MGQDRTDAPHGAELDGAAPPGTATADGADATPQATTPQATTPQGTAIGPEPAMVALDELCDAVRASIVDLEHVLVRAEAVRAQRAQGRSFAEIAPLEARPLAVELISGTMSRLAETGSRWRREEARALRAEGLSMDRIAQLFGVTRQRVSALLAGGRQQDSATS</sequence>
<evidence type="ECO:0000313" key="3">
    <source>
        <dbReference type="Proteomes" id="UP000239485"/>
    </source>
</evidence>
<proteinExistence type="predicted"/>
<dbReference type="RefSeq" id="WP_104433361.1">
    <property type="nucleotide sequence ID" value="NZ_PTJD01000009.1"/>
</dbReference>
<gene>
    <name evidence="2" type="ORF">CLV92_10985</name>
</gene>
<organism evidence="2 3">
    <name type="scientific">Kineococcus xinjiangensis</name>
    <dbReference type="NCBI Taxonomy" id="512762"/>
    <lineage>
        <taxon>Bacteria</taxon>
        <taxon>Bacillati</taxon>
        <taxon>Actinomycetota</taxon>
        <taxon>Actinomycetes</taxon>
        <taxon>Kineosporiales</taxon>
        <taxon>Kineosporiaceae</taxon>
        <taxon>Kineococcus</taxon>
    </lineage>
</organism>
<comment type="caution">
    <text evidence="2">The sequence shown here is derived from an EMBL/GenBank/DDBJ whole genome shotgun (WGS) entry which is preliminary data.</text>
</comment>
<dbReference type="AlphaFoldDB" id="A0A2S6IHY5"/>
<keyword evidence="3" id="KW-1185">Reference proteome</keyword>
<feature type="compositionally biased region" description="Low complexity" evidence="1">
    <location>
        <begin position="15"/>
        <end position="46"/>
    </location>
</feature>
<protein>
    <submittedName>
        <fullName evidence="2">Uncharacterized protein</fullName>
    </submittedName>
</protein>
<dbReference type="Proteomes" id="UP000239485">
    <property type="component" value="Unassembled WGS sequence"/>
</dbReference>
<accession>A0A2S6IHY5</accession>
<dbReference type="EMBL" id="PTJD01000009">
    <property type="protein sequence ID" value="PPK93808.1"/>
    <property type="molecule type" value="Genomic_DNA"/>
</dbReference>
<feature type="compositionally biased region" description="Basic and acidic residues" evidence="1">
    <location>
        <begin position="1"/>
        <end position="13"/>
    </location>
</feature>
<reference evidence="2 3" key="1">
    <citation type="submission" date="2018-02" db="EMBL/GenBank/DDBJ databases">
        <title>Genomic Encyclopedia of Archaeal and Bacterial Type Strains, Phase II (KMG-II): from individual species to whole genera.</title>
        <authorList>
            <person name="Goeker M."/>
        </authorList>
    </citation>
    <scope>NUCLEOTIDE SEQUENCE [LARGE SCALE GENOMIC DNA]</scope>
    <source>
        <strain evidence="2 3">DSM 22857</strain>
    </source>
</reference>
<dbReference type="OrthoDB" id="5189122at2"/>
<evidence type="ECO:0000313" key="2">
    <source>
        <dbReference type="EMBL" id="PPK93808.1"/>
    </source>
</evidence>